<dbReference type="AlphaFoldDB" id="A0A2I0XDQ5"/>
<sequence>MENAEILKAEWVFPDQYMEKRRLFLRSYHLSRKRSAADRLRISAVRVRRLVCVRLRAARRVPRLLCSLLRSALLRRRFHPLASYC</sequence>
<name>A0A2I0XDQ5_9ASPA</name>
<reference evidence="1 2" key="2">
    <citation type="journal article" date="2017" name="Nature">
        <title>The Apostasia genome and the evolution of orchids.</title>
        <authorList>
            <person name="Zhang G.Q."/>
            <person name="Liu K.W."/>
            <person name="Li Z."/>
            <person name="Lohaus R."/>
            <person name="Hsiao Y.Y."/>
            <person name="Niu S.C."/>
            <person name="Wang J.Y."/>
            <person name="Lin Y.C."/>
            <person name="Xu Q."/>
            <person name="Chen L.J."/>
            <person name="Yoshida K."/>
            <person name="Fujiwara S."/>
            <person name="Wang Z.W."/>
            <person name="Zhang Y.Q."/>
            <person name="Mitsuda N."/>
            <person name="Wang M."/>
            <person name="Liu G.H."/>
            <person name="Pecoraro L."/>
            <person name="Huang H.X."/>
            <person name="Xiao X.J."/>
            <person name="Lin M."/>
            <person name="Wu X.Y."/>
            <person name="Wu W.L."/>
            <person name="Chen Y.Y."/>
            <person name="Chang S.B."/>
            <person name="Sakamoto S."/>
            <person name="Ohme-Takagi M."/>
            <person name="Yagi M."/>
            <person name="Zeng S.J."/>
            <person name="Shen C.Y."/>
            <person name="Yeh C.M."/>
            <person name="Luo Y.B."/>
            <person name="Tsai W.C."/>
            <person name="Van de Peer Y."/>
            <person name="Liu Z.J."/>
        </authorList>
    </citation>
    <scope>NUCLEOTIDE SEQUENCE [LARGE SCALE GENOMIC DNA]</scope>
    <source>
        <tissue evidence="1">The whole plant</tissue>
    </source>
</reference>
<dbReference type="Proteomes" id="UP000233837">
    <property type="component" value="Unassembled WGS sequence"/>
</dbReference>
<protein>
    <submittedName>
        <fullName evidence="1">Uncharacterized protein</fullName>
    </submittedName>
</protein>
<dbReference type="OrthoDB" id="1914706at2759"/>
<gene>
    <name evidence="1" type="ORF">MA16_Dca001866</name>
</gene>
<reference evidence="1 2" key="1">
    <citation type="journal article" date="2016" name="Sci. Rep.">
        <title>The Dendrobium catenatum Lindl. genome sequence provides insights into polysaccharide synthase, floral development and adaptive evolution.</title>
        <authorList>
            <person name="Zhang G.Q."/>
            <person name="Xu Q."/>
            <person name="Bian C."/>
            <person name="Tsai W.C."/>
            <person name="Yeh C.M."/>
            <person name="Liu K.W."/>
            <person name="Yoshida K."/>
            <person name="Zhang L.S."/>
            <person name="Chang S.B."/>
            <person name="Chen F."/>
            <person name="Shi Y."/>
            <person name="Su Y.Y."/>
            <person name="Zhang Y.Q."/>
            <person name="Chen L.J."/>
            <person name="Yin Y."/>
            <person name="Lin M."/>
            <person name="Huang H."/>
            <person name="Deng H."/>
            <person name="Wang Z.W."/>
            <person name="Zhu S.L."/>
            <person name="Zhao X."/>
            <person name="Deng C."/>
            <person name="Niu S.C."/>
            <person name="Huang J."/>
            <person name="Wang M."/>
            <person name="Liu G.H."/>
            <person name="Yang H.J."/>
            <person name="Xiao X.J."/>
            <person name="Hsiao Y.Y."/>
            <person name="Wu W.L."/>
            <person name="Chen Y.Y."/>
            <person name="Mitsuda N."/>
            <person name="Ohme-Takagi M."/>
            <person name="Luo Y.B."/>
            <person name="Van de Peer Y."/>
            <person name="Liu Z.J."/>
        </authorList>
    </citation>
    <scope>NUCLEOTIDE SEQUENCE [LARGE SCALE GENOMIC DNA]</scope>
    <source>
        <tissue evidence="1">The whole plant</tissue>
    </source>
</reference>
<organism evidence="1 2">
    <name type="scientific">Dendrobium catenatum</name>
    <dbReference type="NCBI Taxonomy" id="906689"/>
    <lineage>
        <taxon>Eukaryota</taxon>
        <taxon>Viridiplantae</taxon>
        <taxon>Streptophyta</taxon>
        <taxon>Embryophyta</taxon>
        <taxon>Tracheophyta</taxon>
        <taxon>Spermatophyta</taxon>
        <taxon>Magnoliopsida</taxon>
        <taxon>Liliopsida</taxon>
        <taxon>Asparagales</taxon>
        <taxon>Orchidaceae</taxon>
        <taxon>Epidendroideae</taxon>
        <taxon>Malaxideae</taxon>
        <taxon>Dendrobiinae</taxon>
        <taxon>Dendrobium</taxon>
    </lineage>
</organism>
<evidence type="ECO:0000313" key="1">
    <source>
        <dbReference type="EMBL" id="PKU86035.1"/>
    </source>
</evidence>
<dbReference type="SMR" id="A0A2I0XDQ5"/>
<evidence type="ECO:0000313" key="2">
    <source>
        <dbReference type="Proteomes" id="UP000233837"/>
    </source>
</evidence>
<proteinExistence type="predicted"/>
<keyword evidence="2" id="KW-1185">Reference proteome</keyword>
<accession>A0A2I0XDQ5</accession>
<dbReference type="EMBL" id="KZ501954">
    <property type="protein sequence ID" value="PKU86035.1"/>
    <property type="molecule type" value="Genomic_DNA"/>
</dbReference>